<feature type="region of interest" description="Disordered" evidence="6">
    <location>
        <begin position="596"/>
        <end position="697"/>
    </location>
</feature>
<dbReference type="STRING" id="452589.G9P691"/>
<feature type="region of interest" description="Disordered" evidence="6">
    <location>
        <begin position="785"/>
        <end position="826"/>
    </location>
</feature>
<feature type="compositionally biased region" description="Polar residues" evidence="6">
    <location>
        <begin position="656"/>
        <end position="686"/>
    </location>
</feature>
<keyword evidence="4" id="KW-0156">Chromatin regulator</keyword>
<dbReference type="GO" id="GO:0008270">
    <property type="term" value="F:zinc ion binding"/>
    <property type="evidence" value="ECO:0007669"/>
    <property type="project" value="UniProtKB-KW"/>
</dbReference>
<proteinExistence type="predicted"/>
<dbReference type="AlphaFoldDB" id="G9P691"/>
<evidence type="ECO:0000256" key="3">
    <source>
        <dbReference type="ARBA" id="ARBA00022833"/>
    </source>
</evidence>
<dbReference type="Proteomes" id="UP000005426">
    <property type="component" value="Unassembled WGS sequence"/>
</dbReference>
<feature type="compositionally biased region" description="Basic and acidic residues" evidence="6">
    <location>
        <begin position="748"/>
        <end position="760"/>
    </location>
</feature>
<keyword evidence="1" id="KW-0479">Metal-binding</keyword>
<dbReference type="PROSITE" id="PS01359">
    <property type="entry name" value="ZF_PHD_1"/>
    <property type="match status" value="1"/>
</dbReference>
<dbReference type="HOGENOM" id="CLU_007079_0_0_1"/>
<dbReference type="Pfam" id="PF20826">
    <property type="entry name" value="PHD_5"/>
    <property type="match status" value="1"/>
</dbReference>
<feature type="region of interest" description="Disordered" evidence="6">
    <location>
        <begin position="852"/>
        <end position="875"/>
    </location>
</feature>
<dbReference type="OrthoDB" id="419183at2759"/>
<dbReference type="PANTHER" id="PTHR46462">
    <property type="entry name" value="UPSET, ISOFORM A"/>
    <property type="match status" value="1"/>
</dbReference>
<keyword evidence="3" id="KW-0862">Zinc</keyword>
<dbReference type="SMART" id="SM00249">
    <property type="entry name" value="PHD"/>
    <property type="match status" value="1"/>
</dbReference>
<dbReference type="InterPro" id="IPR019786">
    <property type="entry name" value="Zinc_finger_PHD-type_CS"/>
</dbReference>
<evidence type="ECO:0000256" key="1">
    <source>
        <dbReference type="ARBA" id="ARBA00022723"/>
    </source>
</evidence>
<dbReference type="SUPFAM" id="SSF57903">
    <property type="entry name" value="FYVE/PHD zinc finger"/>
    <property type="match status" value="1"/>
</dbReference>
<evidence type="ECO:0000256" key="5">
    <source>
        <dbReference type="PROSITE-ProRule" id="PRU00146"/>
    </source>
</evidence>
<gene>
    <name evidence="8" type="ORF">TRIATDRAFT_286924</name>
</gene>
<dbReference type="OMA" id="GGHLMIQ"/>
<feature type="region of interest" description="Disordered" evidence="6">
    <location>
        <begin position="729"/>
        <end position="773"/>
    </location>
</feature>
<feature type="region of interest" description="Disordered" evidence="6">
    <location>
        <begin position="358"/>
        <end position="399"/>
    </location>
</feature>
<dbReference type="InterPro" id="IPR019787">
    <property type="entry name" value="Znf_PHD-finger"/>
</dbReference>
<dbReference type="GO" id="GO:0006325">
    <property type="term" value="P:chromatin organization"/>
    <property type="evidence" value="ECO:0007669"/>
    <property type="project" value="UniProtKB-KW"/>
</dbReference>
<feature type="compositionally biased region" description="Pro residues" evidence="6">
    <location>
        <begin position="320"/>
        <end position="331"/>
    </location>
</feature>
<dbReference type="PANTHER" id="PTHR46462:SF3">
    <property type="entry name" value="UPSET, ISOFORM A"/>
    <property type="match status" value="1"/>
</dbReference>
<feature type="region of interest" description="Disordered" evidence="6">
    <location>
        <begin position="217"/>
        <end position="251"/>
    </location>
</feature>
<feature type="region of interest" description="Disordered" evidence="6">
    <location>
        <begin position="482"/>
        <end position="516"/>
    </location>
</feature>
<dbReference type="InterPro" id="IPR011011">
    <property type="entry name" value="Znf_FYVE_PHD"/>
</dbReference>
<accession>G9P691</accession>
<dbReference type="EMBL" id="ABDG02000027">
    <property type="protein sequence ID" value="EHK41422.1"/>
    <property type="molecule type" value="Genomic_DNA"/>
</dbReference>
<dbReference type="Gene3D" id="3.30.40.10">
    <property type="entry name" value="Zinc/RING finger domain, C3HC4 (zinc finger)"/>
    <property type="match status" value="1"/>
</dbReference>
<feature type="region of interest" description="Disordered" evidence="6">
    <location>
        <begin position="960"/>
        <end position="984"/>
    </location>
</feature>
<keyword evidence="2 5" id="KW-0863">Zinc-finger</keyword>
<feature type="region of interest" description="Disordered" evidence="6">
    <location>
        <begin position="316"/>
        <end position="339"/>
    </location>
</feature>
<dbReference type="InterPro" id="IPR013083">
    <property type="entry name" value="Znf_RING/FYVE/PHD"/>
</dbReference>
<dbReference type="InterPro" id="IPR001965">
    <property type="entry name" value="Znf_PHD"/>
</dbReference>
<feature type="compositionally biased region" description="Acidic residues" evidence="6">
    <location>
        <begin position="761"/>
        <end position="772"/>
    </location>
</feature>
<protein>
    <recommendedName>
        <fullName evidence="7">PHD-type domain-containing protein</fullName>
    </recommendedName>
</protein>
<comment type="caution">
    <text evidence="8">The sequence shown here is derived from an EMBL/GenBank/DDBJ whole genome shotgun (WGS) entry which is preliminary data.</text>
</comment>
<evidence type="ECO:0000259" key="7">
    <source>
        <dbReference type="PROSITE" id="PS50016"/>
    </source>
</evidence>
<evidence type="ECO:0000256" key="6">
    <source>
        <dbReference type="SAM" id="MobiDB-lite"/>
    </source>
</evidence>
<dbReference type="PROSITE" id="PS50016">
    <property type="entry name" value="ZF_PHD_2"/>
    <property type="match status" value="1"/>
</dbReference>
<feature type="compositionally biased region" description="Basic and acidic residues" evidence="6">
    <location>
        <begin position="607"/>
        <end position="618"/>
    </location>
</feature>
<name>G9P691_HYPAI</name>
<evidence type="ECO:0000256" key="4">
    <source>
        <dbReference type="ARBA" id="ARBA00022853"/>
    </source>
</evidence>
<dbReference type="eggNOG" id="KOG1844">
    <property type="taxonomic scope" value="Eukaryota"/>
</dbReference>
<evidence type="ECO:0000256" key="2">
    <source>
        <dbReference type="ARBA" id="ARBA00022771"/>
    </source>
</evidence>
<reference evidence="8 9" key="1">
    <citation type="journal article" date="2011" name="Genome Biol.">
        <title>Comparative genome sequence analysis underscores mycoparasitism as the ancestral life style of Trichoderma.</title>
        <authorList>
            <person name="Kubicek C.P."/>
            <person name="Herrera-Estrella A."/>
            <person name="Seidl-Seiboth V."/>
            <person name="Martinez D.A."/>
            <person name="Druzhinina I.S."/>
            <person name="Thon M."/>
            <person name="Zeilinger S."/>
            <person name="Casas-Flores S."/>
            <person name="Horwitz B.A."/>
            <person name="Mukherjee P.K."/>
            <person name="Mukherjee M."/>
            <person name="Kredics L."/>
            <person name="Alcaraz L.D."/>
            <person name="Aerts A."/>
            <person name="Antal Z."/>
            <person name="Atanasova L."/>
            <person name="Cervantes-Badillo M.G."/>
            <person name="Challacombe J."/>
            <person name="Chertkov O."/>
            <person name="McCluskey K."/>
            <person name="Coulpier F."/>
            <person name="Deshpande N."/>
            <person name="von Doehren H."/>
            <person name="Ebbole D.J."/>
            <person name="Esquivel-Naranjo E.U."/>
            <person name="Fekete E."/>
            <person name="Flipphi M."/>
            <person name="Glaser F."/>
            <person name="Gomez-Rodriguez E.Y."/>
            <person name="Gruber S."/>
            <person name="Han C."/>
            <person name="Henrissat B."/>
            <person name="Hermosa R."/>
            <person name="Hernandez-Onate M."/>
            <person name="Karaffa L."/>
            <person name="Kosti I."/>
            <person name="Le Crom S."/>
            <person name="Lindquist E."/>
            <person name="Lucas S."/>
            <person name="Luebeck M."/>
            <person name="Luebeck P.S."/>
            <person name="Margeot A."/>
            <person name="Metz B."/>
            <person name="Misra M."/>
            <person name="Nevalainen H."/>
            <person name="Omann M."/>
            <person name="Packer N."/>
            <person name="Perrone G."/>
            <person name="Uresti-Rivera E.E."/>
            <person name="Salamov A."/>
            <person name="Schmoll M."/>
            <person name="Seiboth B."/>
            <person name="Shapiro H."/>
            <person name="Sukno S."/>
            <person name="Tamayo-Ramos J.A."/>
            <person name="Tisch D."/>
            <person name="Wiest A."/>
            <person name="Wilkinson H.H."/>
            <person name="Zhang M."/>
            <person name="Coutinho P.M."/>
            <person name="Kenerley C.M."/>
            <person name="Monte E."/>
            <person name="Baker S.E."/>
            <person name="Grigoriev I.V."/>
        </authorList>
    </citation>
    <scope>NUCLEOTIDE SEQUENCE [LARGE SCALE GENOMIC DNA]</scope>
    <source>
        <strain evidence="9">ATCC 20476 / IMI 206040</strain>
    </source>
</reference>
<evidence type="ECO:0000313" key="8">
    <source>
        <dbReference type="EMBL" id="EHK41422.1"/>
    </source>
</evidence>
<feature type="domain" description="PHD-type" evidence="7">
    <location>
        <begin position="898"/>
        <end position="949"/>
    </location>
</feature>
<sequence>MLVKLQVFDRILVYTKFPDLVLCITCKHNWERVYSSTYKQLCGHDPGDRALCQPAPGPVAQLPSDRTAVTKAAAIRRALLPAAHPAAPALQGSICSVFLDRNWPVLPRSYPRSTAFTTTVASRHTVLVPAGLPLRLCAPVQSSNSVSFFLVLLAASSSIACRTAAVSALGSLVDAQWSCRTRLASLVCRLSLSFALRFAVALRWLLLFRSSFGDPNAHPPPTPKQTPTSGAFPSPIFETPKPPQGSFADTSGLTPRFAEEYSVFNATPGNLRGAQFPFADFVPTTPFAPAFLGHKRQLSADEHAVERLAIEIATRANIPPSNPNLPPPPVDPSRRLPSSPAALISSTKAAVHSEAQLGPAFSSSSHTKSPKKLRRGTIEGSDAAQPLSPPPSAHKSDQKLAPKINMQDDQSYGHPDFGDGFQGMTGMMGGAEDMFVYPMSAPPGQANFWDPAMGMDLDFSTAGAAFFQPSHRHTGSFDWNSDIQLFQDPVPPPPPPSSNQENVQPHAQHISQPARRERMLAPKPPISTGQTTAPMTASAMFPTSMEDSFGLATPMEGVDPGLLYSRPPTSSMTAEFNHINTSSADMMPIAEASGNSRVMAQPRRTNSMKETKRGKMPDRSYTSSPVKAMSRPELNRSLSETRSKKAMGRGALPTLASASRLSSSQTGGMSVNTDVGKSGSQLSRSGRMSPLKSQRRLSSLASIPEFASQPQLHRPRTSVKFTIDAHGRARAETTVVVEDSGSITRSRSSRELSSTRRSWESSDDESSTDEEPIIIPSRANSFNASFALPDPRKPVGSIFHSGRRSISDRSRSASTPSLVTPIDGESEAETIMTDHHERGGDAASELRKVVEDRQKRSIQENTRSHQRILTSSGSGNYKNSAISPISMADSNYRTEGHRIRCVCSRNEPDEDNGYMLQCESCEMWLHGKCVNISRRTMPSVYICGYCANTPNVAARRAQQNIGRGGSGGQSASSSLQSKTLRTLR</sequence>
<organism evidence="8 9">
    <name type="scientific">Hypocrea atroviridis (strain ATCC 20476 / IMI 206040)</name>
    <name type="common">Trichoderma atroviride</name>
    <dbReference type="NCBI Taxonomy" id="452589"/>
    <lineage>
        <taxon>Eukaryota</taxon>
        <taxon>Fungi</taxon>
        <taxon>Dikarya</taxon>
        <taxon>Ascomycota</taxon>
        <taxon>Pezizomycotina</taxon>
        <taxon>Sordariomycetes</taxon>
        <taxon>Hypocreomycetidae</taxon>
        <taxon>Hypocreales</taxon>
        <taxon>Hypocreaceae</taxon>
        <taxon>Trichoderma</taxon>
    </lineage>
</organism>
<evidence type="ECO:0000313" key="9">
    <source>
        <dbReference type="Proteomes" id="UP000005426"/>
    </source>
</evidence>
<keyword evidence="9" id="KW-1185">Reference proteome</keyword>